<dbReference type="Pfam" id="PF01757">
    <property type="entry name" value="Acyl_transf_3"/>
    <property type="match status" value="1"/>
</dbReference>
<feature type="transmembrane region" description="Helical" evidence="3">
    <location>
        <begin position="288"/>
        <end position="306"/>
    </location>
</feature>
<accession>A0ABS9GUC4</accession>
<keyword evidence="5" id="KW-0808">Transferase</keyword>
<evidence type="ECO:0000256" key="1">
    <source>
        <dbReference type="ARBA" id="ARBA00004370"/>
    </source>
</evidence>
<name>A0ABS9GUC4_9BACL</name>
<gene>
    <name evidence="5" type="ORF">L2716_00990</name>
</gene>
<keyword evidence="3" id="KW-1133">Transmembrane helix</keyword>
<comment type="subcellular location">
    <subcellularLocation>
        <location evidence="1">Membrane</location>
    </subcellularLocation>
</comment>
<keyword evidence="3" id="KW-0472">Membrane</keyword>
<keyword evidence="6" id="KW-1185">Reference proteome</keyword>
<evidence type="ECO:0000313" key="5">
    <source>
        <dbReference type="EMBL" id="MCF6136284.1"/>
    </source>
</evidence>
<feature type="transmembrane region" description="Helical" evidence="3">
    <location>
        <begin position="227"/>
        <end position="248"/>
    </location>
</feature>
<comment type="similarity">
    <text evidence="2">Belongs to the acyltransferase 3 family.</text>
</comment>
<dbReference type="InterPro" id="IPR052734">
    <property type="entry name" value="Nod_factor_acetyltransferase"/>
</dbReference>
<evidence type="ECO:0000313" key="6">
    <source>
        <dbReference type="Proteomes" id="UP001649381"/>
    </source>
</evidence>
<feature type="transmembrane region" description="Helical" evidence="3">
    <location>
        <begin position="76"/>
        <end position="93"/>
    </location>
</feature>
<dbReference type="RefSeq" id="WP_236330709.1">
    <property type="nucleotide sequence ID" value="NZ_JAKIJS010000001.1"/>
</dbReference>
<feature type="transmembrane region" description="Helical" evidence="3">
    <location>
        <begin position="151"/>
        <end position="170"/>
    </location>
</feature>
<reference evidence="5 6" key="1">
    <citation type="submission" date="2022-01" db="EMBL/GenBank/DDBJ databases">
        <title>Alkalihalobacillus sp. EGI L200015, a novel bacterium isolated from a salt lake sediment.</title>
        <authorList>
            <person name="Gao L."/>
            <person name="Fang B.-Z."/>
            <person name="Li W.-J."/>
        </authorList>
    </citation>
    <scope>NUCLEOTIDE SEQUENCE [LARGE SCALE GENOMIC DNA]</scope>
    <source>
        <strain evidence="5 6">KCTC 12718</strain>
    </source>
</reference>
<dbReference type="EMBL" id="JAKIJS010000001">
    <property type="protein sequence ID" value="MCF6136284.1"/>
    <property type="molecule type" value="Genomic_DNA"/>
</dbReference>
<dbReference type="PANTHER" id="PTHR37312:SF1">
    <property type="entry name" value="MEMBRANE-BOUND ACYLTRANSFERASE YKRP-RELATED"/>
    <property type="match status" value="1"/>
</dbReference>
<sequence length="339" mass="39440">MGKEKRDYYFDNAKFILIFLVVFGHFISPHKSNSDVLYTVYNFIYTFHMPAFILIAGFFSKSIFKEGYLKNIFKKILIPYFIFQIIYFAFYTIKNGSETFKLFDPYWTLWFLLSLVLWNVLLVIFARIKYPLIVALGLGLIAGYVQDIGTFLSLSRTFVFFPVFLLGYYLKKEHFYALLNTRKRIAASTLFVTMFISYYFFFPEAAKEWLLASSSYEELGVGVEQAILIRLLMYGLMLIATFSFMALVPRRKLFFTHMGGRTLYVYLLHGFIVKLFSITPFYDAIQDTGNYILFVVLAAVVTLSLASKPIMTLAQPLIELRTSLLQKSMYRKRNTADAS</sequence>
<evidence type="ECO:0000259" key="4">
    <source>
        <dbReference type="Pfam" id="PF01757"/>
    </source>
</evidence>
<dbReference type="InterPro" id="IPR002656">
    <property type="entry name" value="Acyl_transf_3_dom"/>
</dbReference>
<keyword evidence="5" id="KW-0012">Acyltransferase</keyword>
<organism evidence="5 6">
    <name type="scientific">Pseudalkalibacillus berkeleyi</name>
    <dbReference type="NCBI Taxonomy" id="1069813"/>
    <lineage>
        <taxon>Bacteria</taxon>
        <taxon>Bacillati</taxon>
        <taxon>Bacillota</taxon>
        <taxon>Bacilli</taxon>
        <taxon>Bacillales</taxon>
        <taxon>Fictibacillaceae</taxon>
        <taxon>Pseudalkalibacillus</taxon>
    </lineage>
</organism>
<dbReference type="Proteomes" id="UP001649381">
    <property type="component" value="Unassembled WGS sequence"/>
</dbReference>
<feature type="transmembrane region" description="Helical" evidence="3">
    <location>
        <begin position="105"/>
        <end position="125"/>
    </location>
</feature>
<proteinExistence type="inferred from homology"/>
<comment type="caution">
    <text evidence="5">The sequence shown here is derived from an EMBL/GenBank/DDBJ whole genome shotgun (WGS) entry which is preliminary data.</text>
</comment>
<protein>
    <submittedName>
        <fullName evidence="5">Acyltransferase family protein</fullName>
    </submittedName>
</protein>
<evidence type="ECO:0000256" key="3">
    <source>
        <dbReference type="SAM" id="Phobius"/>
    </source>
</evidence>
<feature type="transmembrane region" description="Helical" evidence="3">
    <location>
        <begin position="40"/>
        <end position="64"/>
    </location>
</feature>
<feature type="transmembrane region" description="Helical" evidence="3">
    <location>
        <begin position="182"/>
        <end position="201"/>
    </location>
</feature>
<feature type="transmembrane region" description="Helical" evidence="3">
    <location>
        <begin position="12"/>
        <end position="28"/>
    </location>
</feature>
<dbReference type="GO" id="GO:0016746">
    <property type="term" value="F:acyltransferase activity"/>
    <property type="evidence" value="ECO:0007669"/>
    <property type="project" value="UniProtKB-KW"/>
</dbReference>
<evidence type="ECO:0000256" key="2">
    <source>
        <dbReference type="ARBA" id="ARBA00007400"/>
    </source>
</evidence>
<keyword evidence="3" id="KW-0812">Transmembrane</keyword>
<feature type="domain" description="Acyltransferase 3" evidence="4">
    <location>
        <begin position="8"/>
        <end position="306"/>
    </location>
</feature>
<dbReference type="PANTHER" id="PTHR37312">
    <property type="entry name" value="MEMBRANE-BOUND ACYLTRANSFERASE YKRP-RELATED"/>
    <property type="match status" value="1"/>
</dbReference>
<feature type="transmembrane region" description="Helical" evidence="3">
    <location>
        <begin position="263"/>
        <end position="282"/>
    </location>
</feature>